<dbReference type="AlphaFoldDB" id="A0AAV2ZSA8"/>
<dbReference type="EMBL" id="DYDO01000008">
    <property type="protein sequence ID" value="DBA19526.1"/>
    <property type="molecule type" value="Genomic_DNA"/>
</dbReference>
<accession>A0AAV2ZSA8</accession>
<feature type="domain" description="C2" evidence="17">
    <location>
        <begin position="534"/>
        <end position="660"/>
    </location>
</feature>
<protein>
    <recommendedName>
        <fullName evidence="21">Extended synaptotagmin-3</fullName>
    </recommendedName>
</protein>
<dbReference type="InterPro" id="IPR035892">
    <property type="entry name" value="C2_domain_sf"/>
</dbReference>
<dbReference type="InterPro" id="IPR051634">
    <property type="entry name" value="Extended_Synaptotagmin"/>
</dbReference>
<dbReference type="GO" id="GO:0008429">
    <property type="term" value="F:phosphatidylethanolamine binding"/>
    <property type="evidence" value="ECO:0007669"/>
    <property type="project" value="TreeGrafter"/>
</dbReference>
<dbReference type="Pfam" id="PF00168">
    <property type="entry name" value="C2"/>
    <property type="match status" value="3"/>
</dbReference>
<evidence type="ECO:0000256" key="13">
    <source>
        <dbReference type="ARBA" id="ARBA00023121"/>
    </source>
</evidence>
<evidence type="ECO:0000313" key="19">
    <source>
        <dbReference type="EMBL" id="DBA19526.1"/>
    </source>
</evidence>
<keyword evidence="14 16" id="KW-0472">Membrane</keyword>
<feature type="domain" description="SMP-LTD" evidence="18">
    <location>
        <begin position="182"/>
        <end position="360"/>
    </location>
</feature>
<dbReference type="GO" id="GO:0031210">
    <property type="term" value="F:phosphatidylcholine binding"/>
    <property type="evidence" value="ECO:0007669"/>
    <property type="project" value="TreeGrafter"/>
</dbReference>
<dbReference type="CDD" id="cd04050">
    <property type="entry name" value="C2B_Synaptotagmin-like"/>
    <property type="match status" value="1"/>
</dbReference>
<feature type="compositionally biased region" description="Low complexity" evidence="15">
    <location>
        <begin position="19"/>
        <end position="32"/>
    </location>
</feature>
<feature type="domain" description="C2" evidence="17">
    <location>
        <begin position="805"/>
        <end position="927"/>
    </location>
</feature>
<feature type="compositionally biased region" description="Polar residues" evidence="15">
    <location>
        <begin position="757"/>
        <end position="768"/>
    </location>
</feature>
<comment type="subcellular location">
    <subcellularLocation>
        <location evidence="1">Cell membrane</location>
        <topology evidence="1">Peripheral membrane protein</topology>
    </subcellularLocation>
    <subcellularLocation>
        <location evidence="2">Endoplasmic reticulum membrane</location>
        <topology evidence="2">Multi-pass membrane protein</topology>
    </subcellularLocation>
</comment>
<dbReference type="InterPro" id="IPR037733">
    <property type="entry name" value="Ext_Synaptotagmin_C2A"/>
</dbReference>
<evidence type="ECO:0000256" key="2">
    <source>
        <dbReference type="ARBA" id="ARBA00004477"/>
    </source>
</evidence>
<evidence type="ECO:0000256" key="11">
    <source>
        <dbReference type="ARBA" id="ARBA00022989"/>
    </source>
</evidence>
<feature type="transmembrane region" description="Helical" evidence="16">
    <location>
        <begin position="110"/>
        <end position="140"/>
    </location>
</feature>
<evidence type="ECO:0000256" key="4">
    <source>
        <dbReference type="ARBA" id="ARBA00022448"/>
    </source>
</evidence>
<dbReference type="InterPro" id="IPR037752">
    <property type="entry name" value="C2C_KIAA1228"/>
</dbReference>
<comment type="similarity">
    <text evidence="3">Belongs to the extended synaptotagmin family.</text>
</comment>
<keyword evidence="20" id="KW-1185">Reference proteome</keyword>
<keyword evidence="9" id="KW-0256">Endoplasmic reticulum</keyword>
<dbReference type="CDD" id="cd04030">
    <property type="entry name" value="C2C_KIAA1228"/>
    <property type="match status" value="1"/>
</dbReference>
<evidence type="ECO:0000256" key="7">
    <source>
        <dbReference type="ARBA" id="ARBA00022723"/>
    </source>
</evidence>
<dbReference type="FunFam" id="2.60.40.150:FF:000025">
    <property type="entry name" value="Extended synaptotagmin 2"/>
    <property type="match status" value="1"/>
</dbReference>
<dbReference type="GO" id="GO:0005544">
    <property type="term" value="F:calcium-dependent phospholipid binding"/>
    <property type="evidence" value="ECO:0007669"/>
    <property type="project" value="TreeGrafter"/>
</dbReference>
<feature type="compositionally biased region" description="Polar residues" evidence="15">
    <location>
        <begin position="45"/>
        <end position="54"/>
    </location>
</feature>
<dbReference type="PANTHER" id="PTHR45761">
    <property type="entry name" value="EXTENDED SYNAPTOTAGMIN-LIKE PROTEIN 2, ISOFORM C"/>
    <property type="match status" value="1"/>
</dbReference>
<gene>
    <name evidence="19" type="ORF">GDO54_015349</name>
</gene>
<keyword evidence="8" id="KW-0677">Repeat</keyword>
<sequence length="936" mass="105247">MSFPVQQSRGRGDRTMGDPQSRVPVSSQSRVSADPQSRVPVGSQHRVSGDTQSRVVGDPQSRVSGDPQSPASSEQKSGVSAVPQVQRFGDPQIRALGDPVLSVVRSVCRVLLLLLPVYVVGRLGLSVTWLLIGLFLWTFWNRNKKNKLARLRAAWGLLDNESLEVTRGLNGQQLPAWVNFPDVERVEWINKVLKQMWPYFGMYMEKLFQEKIEPLVRASNDHLKAFTFTKVHFGEKSPKINGVKTYIKKVDKREVILDLQICYNGDCEINVEVKKICKAGVKGVQIHGTLRLILGPLLSDAPFVGAITFFFIHKPHVDINWTGLTNLLEIPGVSDMSDGMIVDLIASYLVLPNRFTFPLSSQVNAAQLRFPIPQGVLRVYLYEAENLIRKDTYLGGIIKGKSDPYAVLRVGTQTFKSKTIQENLNPLWNEMYEFVVHEVPGQDLEIDVYDEDPDKDDFLGSLVIGLEGVMKDRVVDEWFPLSDVASGSVRLKLEWHSLLANHDRLCEAQNGLSTAMVIVYLDSASGLPVIAKTRKSSLSFSEVLRKKSQHTKNQFEYSSNEYTGRNQRYAAYPMSVKEPTSHVIITVGKKTVKSKTCSATKDPVWEQAFAFFIEDVHIQHLHLEVKDKYRNCALGMLDLPLHHVLSMEDLTIDQRFPLTNSGPNSFIKMKVVLRVLHVEDPDPDSVYAGINSLKHGPVSIKRVHQEKSHEKSKNHPDAHQTQTRSVPQSKMVQKESFQHTSQTAPEQQQLHPPANQIAGNSTSHSAPRTPNLRHLKRIAPSLISLNSVASSVFDPNDYPSGSGLLLGEINISVRYASLRSCLIVSINGCRNLIQCSNHGANPYVRIYLLPDRRWASRKKTTVKRKTLHPIYNERFEFMVPLEDAKKRMLDIAVKNNRQFGSHERKEMGKTLVDLSGVDVDQGITDWFELTPTGQPA</sequence>
<dbReference type="GO" id="GO:0035091">
    <property type="term" value="F:phosphatidylinositol binding"/>
    <property type="evidence" value="ECO:0007669"/>
    <property type="project" value="TreeGrafter"/>
</dbReference>
<proteinExistence type="inferred from homology"/>
<dbReference type="SMART" id="SM00239">
    <property type="entry name" value="C2"/>
    <property type="match status" value="3"/>
</dbReference>
<dbReference type="PROSITE" id="PS50004">
    <property type="entry name" value="C2"/>
    <property type="match status" value="3"/>
</dbReference>
<feature type="region of interest" description="Disordered" evidence="15">
    <location>
        <begin position="1"/>
        <end position="83"/>
    </location>
</feature>
<organism evidence="19 20">
    <name type="scientific">Pyxicephalus adspersus</name>
    <name type="common">African bullfrog</name>
    <dbReference type="NCBI Taxonomy" id="30357"/>
    <lineage>
        <taxon>Eukaryota</taxon>
        <taxon>Metazoa</taxon>
        <taxon>Chordata</taxon>
        <taxon>Craniata</taxon>
        <taxon>Vertebrata</taxon>
        <taxon>Euteleostomi</taxon>
        <taxon>Amphibia</taxon>
        <taxon>Batrachia</taxon>
        <taxon>Anura</taxon>
        <taxon>Neobatrachia</taxon>
        <taxon>Ranoidea</taxon>
        <taxon>Pyxicephalidae</taxon>
        <taxon>Pyxicephalinae</taxon>
        <taxon>Pyxicephalus</taxon>
    </lineage>
</organism>
<name>A0AAV2ZSA8_PYXAD</name>
<evidence type="ECO:0000259" key="17">
    <source>
        <dbReference type="PROSITE" id="PS50004"/>
    </source>
</evidence>
<reference evidence="19" key="1">
    <citation type="thesis" date="2020" institute="ProQuest LLC" country="789 East Eisenhower Parkway, Ann Arbor, MI, USA">
        <title>Comparative Genomics and Chromosome Evolution.</title>
        <authorList>
            <person name="Mudd A.B."/>
        </authorList>
    </citation>
    <scope>NUCLEOTIDE SEQUENCE</scope>
    <source>
        <strain evidence="19">1538</strain>
        <tissue evidence="19">Blood</tissue>
    </source>
</reference>
<keyword evidence="7" id="KW-0479">Metal-binding</keyword>
<keyword evidence="4" id="KW-0813">Transport</keyword>
<evidence type="ECO:0008006" key="21">
    <source>
        <dbReference type="Google" id="ProtNLM"/>
    </source>
</evidence>
<evidence type="ECO:0000256" key="16">
    <source>
        <dbReference type="SAM" id="Phobius"/>
    </source>
</evidence>
<evidence type="ECO:0000256" key="5">
    <source>
        <dbReference type="ARBA" id="ARBA00022475"/>
    </source>
</evidence>
<feature type="compositionally biased region" description="Basic and acidic residues" evidence="15">
    <location>
        <begin position="703"/>
        <end position="718"/>
    </location>
</feature>
<evidence type="ECO:0000256" key="6">
    <source>
        <dbReference type="ARBA" id="ARBA00022692"/>
    </source>
</evidence>
<evidence type="ECO:0000256" key="1">
    <source>
        <dbReference type="ARBA" id="ARBA00004202"/>
    </source>
</evidence>
<dbReference type="InterPro" id="IPR031468">
    <property type="entry name" value="SMP_LBD"/>
</dbReference>
<feature type="compositionally biased region" description="Polar residues" evidence="15">
    <location>
        <begin position="719"/>
        <end position="731"/>
    </location>
</feature>
<evidence type="ECO:0000256" key="12">
    <source>
        <dbReference type="ARBA" id="ARBA00023055"/>
    </source>
</evidence>
<dbReference type="GO" id="GO:0006869">
    <property type="term" value="P:lipid transport"/>
    <property type="evidence" value="ECO:0007669"/>
    <property type="project" value="UniProtKB-KW"/>
</dbReference>
<dbReference type="GO" id="GO:0005789">
    <property type="term" value="C:endoplasmic reticulum membrane"/>
    <property type="evidence" value="ECO:0007669"/>
    <property type="project" value="UniProtKB-SubCell"/>
</dbReference>
<feature type="region of interest" description="Disordered" evidence="15">
    <location>
        <begin position="701"/>
        <end position="769"/>
    </location>
</feature>
<comment type="caution">
    <text evidence="19">The sequence shown here is derived from an EMBL/GenBank/DDBJ whole genome shotgun (WGS) entry which is preliminary data.</text>
</comment>
<dbReference type="SUPFAM" id="SSF49562">
    <property type="entry name" value="C2 domain (Calcium/lipid-binding domain, CaLB)"/>
    <property type="match status" value="3"/>
</dbReference>
<dbReference type="InterPro" id="IPR000008">
    <property type="entry name" value="C2_dom"/>
</dbReference>
<dbReference type="Proteomes" id="UP001181693">
    <property type="component" value="Unassembled WGS sequence"/>
</dbReference>
<keyword evidence="6 16" id="KW-0812">Transmembrane</keyword>
<keyword evidence="13" id="KW-0446">Lipid-binding</keyword>
<dbReference type="CDD" id="cd08391">
    <property type="entry name" value="C2A_C2C_Synaptotagmin_like"/>
    <property type="match status" value="1"/>
</dbReference>
<dbReference type="Gene3D" id="2.60.40.150">
    <property type="entry name" value="C2 domain"/>
    <property type="match status" value="3"/>
</dbReference>
<dbReference type="Pfam" id="PF17047">
    <property type="entry name" value="SMP_LBD"/>
    <property type="match status" value="1"/>
</dbReference>
<dbReference type="PANTHER" id="PTHR45761:SF4">
    <property type="entry name" value="EXTENDED SYNAPTOTAGMIN-3"/>
    <property type="match status" value="1"/>
</dbReference>
<keyword evidence="5" id="KW-1003">Cell membrane</keyword>
<evidence type="ECO:0000256" key="8">
    <source>
        <dbReference type="ARBA" id="ARBA00022737"/>
    </source>
</evidence>
<feature type="domain" description="C2" evidence="17">
    <location>
        <begin position="357"/>
        <end position="479"/>
    </location>
</feature>
<keyword evidence="11 16" id="KW-1133">Transmembrane helix</keyword>
<feature type="compositionally biased region" description="Polar residues" evidence="15">
    <location>
        <begin position="738"/>
        <end position="750"/>
    </location>
</feature>
<dbReference type="GO" id="GO:0005509">
    <property type="term" value="F:calcium ion binding"/>
    <property type="evidence" value="ECO:0007669"/>
    <property type="project" value="TreeGrafter"/>
</dbReference>
<dbReference type="GO" id="GO:0005886">
    <property type="term" value="C:plasma membrane"/>
    <property type="evidence" value="ECO:0007669"/>
    <property type="project" value="UniProtKB-SubCell"/>
</dbReference>
<keyword evidence="10" id="KW-0106">Calcium</keyword>
<dbReference type="PROSITE" id="PS51847">
    <property type="entry name" value="SMP"/>
    <property type="match status" value="1"/>
</dbReference>
<evidence type="ECO:0000256" key="9">
    <source>
        <dbReference type="ARBA" id="ARBA00022824"/>
    </source>
</evidence>
<keyword evidence="12" id="KW-0445">Lipid transport</keyword>
<dbReference type="InterPro" id="IPR039010">
    <property type="entry name" value="Synaptotagmin_SMP"/>
</dbReference>
<evidence type="ECO:0000256" key="15">
    <source>
        <dbReference type="SAM" id="MobiDB-lite"/>
    </source>
</evidence>
<feature type="compositionally biased region" description="Polar residues" evidence="15">
    <location>
        <begin position="61"/>
        <end position="78"/>
    </location>
</feature>
<dbReference type="FunFam" id="2.60.40.150:FF:000093">
    <property type="entry name" value="Extended synaptotagmin 3"/>
    <property type="match status" value="1"/>
</dbReference>
<evidence type="ECO:0000256" key="14">
    <source>
        <dbReference type="ARBA" id="ARBA00023136"/>
    </source>
</evidence>
<evidence type="ECO:0000256" key="10">
    <source>
        <dbReference type="ARBA" id="ARBA00022837"/>
    </source>
</evidence>
<evidence type="ECO:0000259" key="18">
    <source>
        <dbReference type="PROSITE" id="PS51847"/>
    </source>
</evidence>
<dbReference type="InterPro" id="IPR037749">
    <property type="entry name" value="Ext_Synaptotagmin_C2B"/>
</dbReference>
<evidence type="ECO:0000313" key="20">
    <source>
        <dbReference type="Proteomes" id="UP001181693"/>
    </source>
</evidence>
<dbReference type="GO" id="GO:0061817">
    <property type="term" value="P:endoplasmic reticulum-plasma membrane tethering"/>
    <property type="evidence" value="ECO:0007669"/>
    <property type="project" value="InterPro"/>
</dbReference>
<evidence type="ECO:0000256" key="3">
    <source>
        <dbReference type="ARBA" id="ARBA00005867"/>
    </source>
</evidence>